<dbReference type="Proteomes" id="UP001596540">
    <property type="component" value="Unassembled WGS sequence"/>
</dbReference>
<dbReference type="InterPro" id="IPR036291">
    <property type="entry name" value="NAD(P)-bd_dom_sf"/>
</dbReference>
<dbReference type="PANTHER" id="PTHR13812">
    <property type="entry name" value="KETIMINE REDUCTASE MU-CRYSTALLIN"/>
    <property type="match status" value="1"/>
</dbReference>
<dbReference type="Pfam" id="PF02423">
    <property type="entry name" value="OCD_Mu_crystall"/>
    <property type="match status" value="1"/>
</dbReference>
<dbReference type="EMBL" id="JBHTBH010000002">
    <property type="protein sequence ID" value="MFC7327336.1"/>
    <property type="molecule type" value="Genomic_DNA"/>
</dbReference>
<dbReference type="RefSeq" id="WP_379869572.1">
    <property type="nucleotide sequence ID" value="NZ_JBHTBH010000002.1"/>
</dbReference>
<dbReference type="InterPro" id="IPR003462">
    <property type="entry name" value="ODC_Mu_crystall"/>
</dbReference>
<dbReference type="SUPFAM" id="SSF51735">
    <property type="entry name" value="NAD(P)-binding Rossmann-fold domains"/>
    <property type="match status" value="1"/>
</dbReference>
<evidence type="ECO:0008006" key="3">
    <source>
        <dbReference type="Google" id="ProtNLM"/>
    </source>
</evidence>
<comment type="caution">
    <text evidence="1">The sequence shown here is derived from an EMBL/GenBank/DDBJ whole genome shotgun (WGS) entry which is preliminary data.</text>
</comment>
<proteinExistence type="predicted"/>
<evidence type="ECO:0000313" key="1">
    <source>
        <dbReference type="EMBL" id="MFC7327336.1"/>
    </source>
</evidence>
<protein>
    <recommendedName>
        <fullName evidence="3">Ornithine cyclodeaminase</fullName>
    </recommendedName>
</protein>
<accession>A0ABW2KDL0</accession>
<reference evidence="2" key="1">
    <citation type="journal article" date="2019" name="Int. J. Syst. Evol. Microbiol.">
        <title>The Global Catalogue of Microorganisms (GCM) 10K type strain sequencing project: providing services to taxonomists for standard genome sequencing and annotation.</title>
        <authorList>
            <consortium name="The Broad Institute Genomics Platform"/>
            <consortium name="The Broad Institute Genome Sequencing Center for Infectious Disease"/>
            <person name="Wu L."/>
            <person name="Ma J."/>
        </authorList>
    </citation>
    <scope>NUCLEOTIDE SEQUENCE [LARGE SCALE GENOMIC DNA]</scope>
    <source>
        <strain evidence="2">CGMCC 4.7382</strain>
    </source>
</reference>
<gene>
    <name evidence="1" type="ORF">ACFQRF_06230</name>
</gene>
<dbReference type="Gene3D" id="3.40.50.720">
    <property type="entry name" value="NAD(P)-binding Rossmann-like Domain"/>
    <property type="match status" value="1"/>
</dbReference>
<keyword evidence="2" id="KW-1185">Reference proteome</keyword>
<dbReference type="PANTHER" id="PTHR13812:SF19">
    <property type="entry name" value="KETIMINE REDUCTASE MU-CRYSTALLIN"/>
    <property type="match status" value="1"/>
</dbReference>
<sequence>MPVETVGTARAAAARAAIVVLATWSRRPLIHAADLRPGTHFTALGADEPGKIELAGDVLRAARTVDDDIGLSLDAGALAAAGLRADAVHATMGEILRGERPGRVRADEITVYAPVGLPWQDLALAWPVYRAAVAAGAGVEIDFLS</sequence>
<evidence type="ECO:0000313" key="2">
    <source>
        <dbReference type="Proteomes" id="UP001596540"/>
    </source>
</evidence>
<name>A0ABW2KDL0_9ACTN</name>
<organism evidence="1 2">
    <name type="scientific">Marinactinospora rubrisoli</name>
    <dbReference type="NCBI Taxonomy" id="2715399"/>
    <lineage>
        <taxon>Bacteria</taxon>
        <taxon>Bacillati</taxon>
        <taxon>Actinomycetota</taxon>
        <taxon>Actinomycetes</taxon>
        <taxon>Streptosporangiales</taxon>
        <taxon>Nocardiopsidaceae</taxon>
        <taxon>Marinactinospora</taxon>
    </lineage>
</organism>